<name>A0A2V3WA29_9BACI</name>
<evidence type="ECO:0000313" key="8">
    <source>
        <dbReference type="EMBL" id="PXW89005.1"/>
    </source>
</evidence>
<feature type="active site" evidence="6">
    <location>
        <position position="14"/>
    </location>
</feature>
<dbReference type="Gene3D" id="3.40.50.2300">
    <property type="match status" value="1"/>
</dbReference>
<keyword evidence="4" id="KW-0904">Protein phosphatase</keyword>
<dbReference type="InterPro" id="IPR050438">
    <property type="entry name" value="LMW_PTPase"/>
</dbReference>
<keyword evidence="9" id="KW-1185">Reference proteome</keyword>
<dbReference type="OrthoDB" id="9784339at2"/>
<accession>A0A2V3WA29</accession>
<evidence type="ECO:0000313" key="9">
    <source>
        <dbReference type="Proteomes" id="UP000247922"/>
    </source>
</evidence>
<dbReference type="SUPFAM" id="SSF52788">
    <property type="entry name" value="Phosphotyrosine protein phosphatases I"/>
    <property type="match status" value="1"/>
</dbReference>
<dbReference type="PANTHER" id="PTHR11717:SF7">
    <property type="entry name" value="LOW MOLECULAR WEIGHT PHOSPHOTYROSINE PROTEIN PHOSPHATASE"/>
    <property type="match status" value="1"/>
</dbReference>
<dbReference type="AlphaFoldDB" id="A0A2V3WA29"/>
<evidence type="ECO:0000256" key="4">
    <source>
        <dbReference type="ARBA" id="ARBA00022912"/>
    </source>
</evidence>
<evidence type="ECO:0000256" key="5">
    <source>
        <dbReference type="ARBA" id="ARBA00051722"/>
    </source>
</evidence>
<evidence type="ECO:0000256" key="6">
    <source>
        <dbReference type="PIRSR" id="PIRSR617867-1"/>
    </source>
</evidence>
<gene>
    <name evidence="8" type="ORF">DES38_11151</name>
</gene>
<dbReference type="SMART" id="SM00226">
    <property type="entry name" value="LMWPc"/>
    <property type="match status" value="1"/>
</dbReference>
<dbReference type="PRINTS" id="PR00719">
    <property type="entry name" value="LMWPTPASE"/>
</dbReference>
<evidence type="ECO:0000256" key="3">
    <source>
        <dbReference type="ARBA" id="ARBA00022801"/>
    </source>
</evidence>
<dbReference type="Proteomes" id="UP000247922">
    <property type="component" value="Unassembled WGS sequence"/>
</dbReference>
<dbReference type="InterPro" id="IPR023485">
    <property type="entry name" value="Ptyr_pPase"/>
</dbReference>
<dbReference type="FunFam" id="3.40.50.2300:FF:000113">
    <property type="entry name" value="Low molecular weight protein-tyrosine-phosphatase"/>
    <property type="match status" value="1"/>
</dbReference>
<dbReference type="EMBL" id="QJJR01000011">
    <property type="protein sequence ID" value="PXW89005.1"/>
    <property type="molecule type" value="Genomic_DNA"/>
</dbReference>
<comment type="similarity">
    <text evidence="1">Belongs to the low molecular weight phosphotyrosine protein phosphatase family.</text>
</comment>
<reference evidence="8 9" key="1">
    <citation type="submission" date="2018-05" db="EMBL/GenBank/DDBJ databases">
        <title>Genomic Encyclopedia of Type Strains, Phase IV (KMG-IV): sequencing the most valuable type-strain genomes for metagenomic binning, comparative biology and taxonomic classification.</title>
        <authorList>
            <person name="Goeker M."/>
        </authorList>
    </citation>
    <scope>NUCLEOTIDE SEQUENCE [LARGE SCALE GENOMIC DNA]</scope>
    <source>
        <strain evidence="8 9">DSM 22440</strain>
    </source>
</reference>
<evidence type="ECO:0000259" key="7">
    <source>
        <dbReference type="SMART" id="SM00226"/>
    </source>
</evidence>
<dbReference type="InterPro" id="IPR017867">
    <property type="entry name" value="Tyr_phospatase_low_mol_wt"/>
</dbReference>
<evidence type="ECO:0000256" key="2">
    <source>
        <dbReference type="ARBA" id="ARBA00013064"/>
    </source>
</evidence>
<feature type="domain" description="Phosphotyrosine protein phosphatase I" evidence="7">
    <location>
        <begin position="2"/>
        <end position="149"/>
    </location>
</feature>
<dbReference type="EC" id="3.1.3.48" evidence="2"/>
<feature type="active site" description="Proton donor" evidence="6">
    <location>
        <position position="125"/>
    </location>
</feature>
<evidence type="ECO:0000256" key="1">
    <source>
        <dbReference type="ARBA" id="ARBA00011063"/>
    </source>
</evidence>
<comment type="caution">
    <text evidence="8">The sequence shown here is derived from an EMBL/GenBank/DDBJ whole genome shotgun (WGS) entry which is preliminary data.</text>
</comment>
<dbReference type="Pfam" id="PF01451">
    <property type="entry name" value="LMWPc"/>
    <property type="match status" value="1"/>
</dbReference>
<dbReference type="CDD" id="cd16343">
    <property type="entry name" value="LMWPTP"/>
    <property type="match status" value="1"/>
</dbReference>
<dbReference type="GO" id="GO:0004725">
    <property type="term" value="F:protein tyrosine phosphatase activity"/>
    <property type="evidence" value="ECO:0007669"/>
    <property type="project" value="UniProtKB-EC"/>
</dbReference>
<proteinExistence type="inferred from homology"/>
<sequence length="158" mass="18220">MIKVLFVCLGNICRSPMAEAYFRHLVTQQGYQNKFEIDSSGIGDWHAGKPPYQGTQKKLDEQGFSYEGMYARKITFEDLDAFDYIVVMDNQNLADLKSLRHEAPKARVFKLLDFVTELNEEEVPDPYYTGNFDETYRLVEAGCHALFNLIKSEQDLSK</sequence>
<keyword evidence="3" id="KW-0378">Hydrolase</keyword>
<dbReference type="InterPro" id="IPR036196">
    <property type="entry name" value="Ptyr_pPase_sf"/>
</dbReference>
<protein>
    <recommendedName>
        <fullName evidence="2">protein-tyrosine-phosphatase</fullName>
        <ecNumber evidence="2">3.1.3.48</ecNumber>
    </recommendedName>
</protein>
<comment type="catalytic activity">
    <reaction evidence="5">
        <text>O-phospho-L-tyrosyl-[protein] + H2O = L-tyrosyl-[protein] + phosphate</text>
        <dbReference type="Rhea" id="RHEA:10684"/>
        <dbReference type="Rhea" id="RHEA-COMP:10136"/>
        <dbReference type="Rhea" id="RHEA-COMP:20101"/>
        <dbReference type="ChEBI" id="CHEBI:15377"/>
        <dbReference type="ChEBI" id="CHEBI:43474"/>
        <dbReference type="ChEBI" id="CHEBI:46858"/>
        <dbReference type="ChEBI" id="CHEBI:61978"/>
        <dbReference type="EC" id="3.1.3.48"/>
    </reaction>
</comment>
<feature type="active site" description="Nucleophile" evidence="6">
    <location>
        <position position="8"/>
    </location>
</feature>
<dbReference type="PANTHER" id="PTHR11717">
    <property type="entry name" value="LOW MOLECULAR WEIGHT PROTEIN TYROSINE PHOSPHATASE"/>
    <property type="match status" value="1"/>
</dbReference>
<dbReference type="RefSeq" id="WP_110251832.1">
    <property type="nucleotide sequence ID" value="NZ_QJJR01000011.1"/>
</dbReference>
<organism evidence="8 9">
    <name type="scientific">Streptohalobacillus salinus</name>
    <dbReference type="NCBI Taxonomy" id="621096"/>
    <lineage>
        <taxon>Bacteria</taxon>
        <taxon>Bacillati</taxon>
        <taxon>Bacillota</taxon>
        <taxon>Bacilli</taxon>
        <taxon>Bacillales</taxon>
        <taxon>Bacillaceae</taxon>
        <taxon>Streptohalobacillus</taxon>
    </lineage>
</organism>